<dbReference type="PANTHER" id="PTHR33336:SF3">
    <property type="entry name" value="ABM DOMAIN-CONTAINING PROTEIN"/>
    <property type="match status" value="1"/>
</dbReference>
<dbReference type="GO" id="GO:0004497">
    <property type="term" value="F:monooxygenase activity"/>
    <property type="evidence" value="ECO:0007669"/>
    <property type="project" value="UniProtKB-KW"/>
</dbReference>
<evidence type="ECO:0000313" key="3">
    <source>
        <dbReference type="Proteomes" id="UP000675163"/>
    </source>
</evidence>
<protein>
    <submittedName>
        <fullName evidence="2">Quinol monooxygenase YgiN</fullName>
    </submittedName>
</protein>
<gene>
    <name evidence="2" type="ORF">JOF28_002845</name>
</gene>
<feature type="domain" description="ABM" evidence="1">
    <location>
        <begin position="1"/>
        <end position="73"/>
    </location>
</feature>
<dbReference type="Pfam" id="PF03992">
    <property type="entry name" value="ABM"/>
    <property type="match status" value="1"/>
</dbReference>
<accession>A0A940PVI7</accession>
<keyword evidence="3" id="KW-1185">Reference proteome</keyword>
<dbReference type="Gene3D" id="3.30.70.100">
    <property type="match status" value="1"/>
</dbReference>
<dbReference type="InterPro" id="IPR011008">
    <property type="entry name" value="Dimeric_a/b-barrel"/>
</dbReference>
<dbReference type="SUPFAM" id="SSF54909">
    <property type="entry name" value="Dimeric alpha+beta barrel"/>
    <property type="match status" value="1"/>
</dbReference>
<dbReference type="PANTHER" id="PTHR33336">
    <property type="entry name" value="QUINOL MONOOXYGENASE YGIN-RELATED"/>
    <property type="match status" value="1"/>
</dbReference>
<dbReference type="Proteomes" id="UP000675163">
    <property type="component" value="Unassembled WGS sequence"/>
</dbReference>
<dbReference type="EMBL" id="JAFIDA010000001">
    <property type="protein sequence ID" value="MBP1327613.1"/>
    <property type="molecule type" value="Genomic_DNA"/>
</dbReference>
<comment type="caution">
    <text evidence="2">The sequence shown here is derived from an EMBL/GenBank/DDBJ whole genome shotgun (WGS) entry which is preliminary data.</text>
</comment>
<dbReference type="InterPro" id="IPR007138">
    <property type="entry name" value="ABM_dom"/>
</dbReference>
<keyword evidence="2" id="KW-0560">Oxidoreductase</keyword>
<evidence type="ECO:0000313" key="2">
    <source>
        <dbReference type="EMBL" id="MBP1327613.1"/>
    </source>
</evidence>
<evidence type="ECO:0000259" key="1">
    <source>
        <dbReference type="Pfam" id="PF03992"/>
    </source>
</evidence>
<keyword evidence="2" id="KW-0503">Monooxygenase</keyword>
<reference evidence="2" key="1">
    <citation type="submission" date="2021-02" db="EMBL/GenBank/DDBJ databases">
        <title>Sequencing the genomes of 1000 actinobacteria strains.</title>
        <authorList>
            <person name="Klenk H.-P."/>
        </authorList>
    </citation>
    <scope>NUCLEOTIDE SEQUENCE</scope>
    <source>
        <strain evidence="2">DSM 22850</strain>
    </source>
</reference>
<sequence>MYFIVVKFTVKPESVENWAEIVRPFTEATRAEAGNLWFDWSRSLETPNEFVLVEAFTEDGAGPHVNSAHFAAGLDAMRPHLLSTPKIVSRQVDGEGWDAMGELAID</sequence>
<name>A0A940PVI7_9MICO</name>
<dbReference type="AlphaFoldDB" id="A0A940PVI7"/>
<organism evidence="2 3">
    <name type="scientific">Leucobacter exalbidus</name>
    <dbReference type="NCBI Taxonomy" id="662960"/>
    <lineage>
        <taxon>Bacteria</taxon>
        <taxon>Bacillati</taxon>
        <taxon>Actinomycetota</taxon>
        <taxon>Actinomycetes</taxon>
        <taxon>Micrococcales</taxon>
        <taxon>Microbacteriaceae</taxon>
        <taxon>Leucobacter</taxon>
    </lineage>
</organism>
<dbReference type="RefSeq" id="WP_209706576.1">
    <property type="nucleotide sequence ID" value="NZ_JAFIDA010000001.1"/>
</dbReference>
<proteinExistence type="predicted"/>
<dbReference type="InterPro" id="IPR050744">
    <property type="entry name" value="AI-2_Isomerase_LsrG"/>
</dbReference>